<dbReference type="Proteomes" id="UP001461960">
    <property type="component" value="Unassembled WGS sequence"/>
</dbReference>
<accession>A0ABU9X9B1</accession>
<organism evidence="2 3">
    <name type="scientific">Psychrobacter saeujeotis</name>
    <dbReference type="NCBI Taxonomy" id="3143436"/>
    <lineage>
        <taxon>Bacteria</taxon>
        <taxon>Pseudomonadati</taxon>
        <taxon>Pseudomonadota</taxon>
        <taxon>Gammaproteobacteria</taxon>
        <taxon>Moraxellales</taxon>
        <taxon>Moraxellaceae</taxon>
        <taxon>Psychrobacter</taxon>
    </lineage>
</organism>
<evidence type="ECO:0008006" key="4">
    <source>
        <dbReference type="Google" id="ProtNLM"/>
    </source>
</evidence>
<gene>
    <name evidence="2" type="ORF">AAIR29_10150</name>
</gene>
<dbReference type="RefSeq" id="WP_299218391.1">
    <property type="nucleotide sequence ID" value="NZ_JBDGHN010000005.1"/>
</dbReference>
<name>A0ABU9X9B1_9GAMM</name>
<reference evidence="2 3" key="1">
    <citation type="submission" date="2024-05" db="EMBL/GenBank/DDBJ databases">
        <authorList>
            <person name="Kim H.-Y."/>
            <person name="Kim E."/>
            <person name="Cai Y."/>
            <person name="Yang S.-M."/>
            <person name="Lee W."/>
        </authorList>
    </citation>
    <scope>NUCLEOTIDE SEQUENCE [LARGE SCALE GENOMIC DNA]</scope>
    <source>
        <strain evidence="2 3">FBL11</strain>
    </source>
</reference>
<sequence>MKKTVLNTALSAAVVVTLGLGVTACSGDKDGESHEVLAVDKVEEAAELARQNAPEAEDMEFPETAPMPVEGADDTAVDGTEADATMTTQEGMTEPATAEATTDDTDATTTDSATTPATDNAATETDAEPATNE</sequence>
<comment type="caution">
    <text evidence="2">The sequence shown here is derived from an EMBL/GenBank/DDBJ whole genome shotgun (WGS) entry which is preliminary data.</text>
</comment>
<dbReference type="EMBL" id="JBDGHN010000005">
    <property type="protein sequence ID" value="MEN2751993.1"/>
    <property type="molecule type" value="Genomic_DNA"/>
</dbReference>
<dbReference type="PROSITE" id="PS51257">
    <property type="entry name" value="PROKAR_LIPOPROTEIN"/>
    <property type="match status" value="1"/>
</dbReference>
<evidence type="ECO:0000313" key="2">
    <source>
        <dbReference type="EMBL" id="MEN2751993.1"/>
    </source>
</evidence>
<protein>
    <recommendedName>
        <fullName evidence="4">Lipoprotein</fullName>
    </recommendedName>
</protein>
<feature type="compositionally biased region" description="Low complexity" evidence="1">
    <location>
        <begin position="107"/>
        <end position="133"/>
    </location>
</feature>
<evidence type="ECO:0000256" key="1">
    <source>
        <dbReference type="SAM" id="MobiDB-lite"/>
    </source>
</evidence>
<keyword evidence="3" id="KW-1185">Reference proteome</keyword>
<evidence type="ECO:0000313" key="3">
    <source>
        <dbReference type="Proteomes" id="UP001461960"/>
    </source>
</evidence>
<proteinExistence type="predicted"/>
<feature type="region of interest" description="Disordered" evidence="1">
    <location>
        <begin position="49"/>
        <end position="133"/>
    </location>
</feature>